<dbReference type="Pfam" id="PF00144">
    <property type="entry name" value="Beta-lactamase"/>
    <property type="match status" value="1"/>
</dbReference>
<feature type="transmembrane region" description="Helical" evidence="1">
    <location>
        <begin position="578"/>
        <end position="599"/>
    </location>
</feature>
<feature type="transmembrane region" description="Helical" evidence="1">
    <location>
        <begin position="648"/>
        <end position="670"/>
    </location>
</feature>
<evidence type="ECO:0000313" key="5">
    <source>
        <dbReference type="Proteomes" id="UP001259572"/>
    </source>
</evidence>
<dbReference type="InterPro" id="IPR050491">
    <property type="entry name" value="AmpC-like"/>
</dbReference>
<keyword evidence="4" id="KW-0378">Hydrolase</keyword>
<feature type="domain" description="Beta-lactamase-related" evidence="3">
    <location>
        <begin position="73"/>
        <end position="407"/>
    </location>
</feature>
<protein>
    <submittedName>
        <fullName evidence="4">Serine hydrolase domain-containing protein</fullName>
        <ecNumber evidence="4">3.1.1.103</ecNumber>
    </submittedName>
</protein>
<keyword evidence="1" id="KW-1133">Transmembrane helix</keyword>
<dbReference type="Proteomes" id="UP001259572">
    <property type="component" value="Unassembled WGS sequence"/>
</dbReference>
<evidence type="ECO:0000313" key="4">
    <source>
        <dbReference type="EMBL" id="MDT9599977.1"/>
    </source>
</evidence>
<name>A0ABU3Q9A6_9SPHN</name>
<feature type="transmembrane region" description="Helical" evidence="1">
    <location>
        <begin position="539"/>
        <end position="558"/>
    </location>
</feature>
<gene>
    <name evidence="4" type="ORF">RQX22_13525</name>
</gene>
<keyword evidence="1" id="KW-0472">Membrane</keyword>
<dbReference type="GO" id="GO:0016787">
    <property type="term" value="F:hydrolase activity"/>
    <property type="evidence" value="ECO:0007669"/>
    <property type="project" value="UniProtKB-KW"/>
</dbReference>
<feature type="transmembrane region" description="Helical" evidence="1">
    <location>
        <begin position="611"/>
        <end position="636"/>
    </location>
</feature>
<dbReference type="Gene3D" id="3.40.710.10">
    <property type="entry name" value="DD-peptidase/beta-lactamase superfamily"/>
    <property type="match status" value="1"/>
</dbReference>
<reference evidence="4 5" key="1">
    <citation type="submission" date="2023-05" db="EMBL/GenBank/DDBJ databases">
        <authorList>
            <person name="Guo Y."/>
        </authorList>
    </citation>
    <scope>NUCLEOTIDE SEQUENCE [LARGE SCALE GENOMIC DNA]</scope>
    <source>
        <strain evidence="4 5">GR2756</strain>
    </source>
</reference>
<dbReference type="RefSeq" id="WP_315727072.1">
    <property type="nucleotide sequence ID" value="NZ_JAVUPU010000006.1"/>
</dbReference>
<sequence>MIGYKSFFFGLLLTGAVAIGAQVATAPAPANEAAATVPAAADSPASADAAPANAQTLARGTPIPPAELEAFVDGYLRRAMANEHIAGATVSIVQNDRTVLLKGYGLAGIDPVRPVDPRKTLFRIGSLSKTMTWTLIMREVEKGRLKLIDPINQHLPPELQIPDQGFKNPIRIVDLMAHAPGMEDVSAGHLFVDTPERIIPPAQYLAKHRPDRVREPGLISSYSNYGLVLAGEILARLNGVDFETLADRDIFGPLKMTHSTFREPYEPRQGIPQPMPKALADERSSGFRWKGGRFEPTTYDYITQVAAAGSISTTAEDMTRYMRMHLRNGTLDGVSMFGPQTAQLFRTPIMNVPEGSNGWAHGMIVNTLPGGFKGYGHGGGTSSFFTYMDLIPDLDLGIFISTNTQGGFGVAVPLSAAIVNRFYVGEAPMQRPGDKALAARAADYEGLYVNTRRAYSGLEGFMGLLGGVSKVSVTPEGYLITSGGGSPRAWVPAGKPGQFRAAVGDDYLNFGLDDKGKAKIYYQLASGFERSGPLMNPSLLTNLAILTLITSFGLWVAFLARRATTSPVVAQRRSHHALLAAGAFWLIAMGLFFLLLSLLPDMNDKAPFPPTLLMLSSLSALLATIATIAALVLMIIGLRRTAGDRAGWTTWAVVRHALAILLFLALAFVVGMRGGLLPWM</sequence>
<dbReference type="InterPro" id="IPR012338">
    <property type="entry name" value="Beta-lactam/transpept-like"/>
</dbReference>
<proteinExistence type="predicted"/>
<evidence type="ECO:0000259" key="3">
    <source>
        <dbReference type="Pfam" id="PF00144"/>
    </source>
</evidence>
<keyword evidence="1" id="KW-0812">Transmembrane</keyword>
<dbReference type="PANTHER" id="PTHR46825">
    <property type="entry name" value="D-ALANYL-D-ALANINE-CARBOXYPEPTIDASE/ENDOPEPTIDASE AMPH"/>
    <property type="match status" value="1"/>
</dbReference>
<evidence type="ECO:0000256" key="2">
    <source>
        <dbReference type="SAM" id="SignalP"/>
    </source>
</evidence>
<organism evidence="4 5">
    <name type="scientific">Sphingosinicella rhizophila</name>
    <dbReference type="NCBI Taxonomy" id="3050082"/>
    <lineage>
        <taxon>Bacteria</taxon>
        <taxon>Pseudomonadati</taxon>
        <taxon>Pseudomonadota</taxon>
        <taxon>Alphaproteobacteria</taxon>
        <taxon>Sphingomonadales</taxon>
        <taxon>Sphingosinicellaceae</taxon>
        <taxon>Sphingosinicella</taxon>
    </lineage>
</organism>
<keyword evidence="2" id="KW-0732">Signal</keyword>
<dbReference type="PANTHER" id="PTHR46825:SF9">
    <property type="entry name" value="BETA-LACTAMASE-RELATED DOMAIN-CONTAINING PROTEIN"/>
    <property type="match status" value="1"/>
</dbReference>
<dbReference type="SUPFAM" id="SSF56601">
    <property type="entry name" value="beta-lactamase/transpeptidase-like"/>
    <property type="match status" value="1"/>
</dbReference>
<dbReference type="InterPro" id="IPR001466">
    <property type="entry name" value="Beta-lactam-related"/>
</dbReference>
<dbReference type="EC" id="3.1.1.103" evidence="4"/>
<comment type="caution">
    <text evidence="4">The sequence shown here is derived from an EMBL/GenBank/DDBJ whole genome shotgun (WGS) entry which is preliminary data.</text>
</comment>
<dbReference type="EMBL" id="JAVUPU010000006">
    <property type="protein sequence ID" value="MDT9599977.1"/>
    <property type="molecule type" value="Genomic_DNA"/>
</dbReference>
<keyword evidence="5" id="KW-1185">Reference proteome</keyword>
<accession>A0ABU3Q9A6</accession>
<feature type="chain" id="PRO_5046236179" evidence="2">
    <location>
        <begin position="27"/>
        <end position="680"/>
    </location>
</feature>
<feature type="signal peptide" evidence="2">
    <location>
        <begin position="1"/>
        <end position="26"/>
    </location>
</feature>
<evidence type="ECO:0000256" key="1">
    <source>
        <dbReference type="SAM" id="Phobius"/>
    </source>
</evidence>